<evidence type="ECO:0000313" key="1">
    <source>
        <dbReference type="EMBL" id="WPF88367.1"/>
    </source>
</evidence>
<dbReference type="SUPFAM" id="SSF53335">
    <property type="entry name" value="S-adenosyl-L-methionine-dependent methyltransferases"/>
    <property type="match status" value="1"/>
</dbReference>
<accession>A0AAF0ZHZ1</accession>
<dbReference type="InterPro" id="IPR029063">
    <property type="entry name" value="SAM-dependent_MTases_sf"/>
</dbReference>
<reference evidence="1" key="1">
    <citation type="submission" date="2023-11" db="EMBL/GenBank/DDBJ databases">
        <title>Genome sequence of Cyanobacterium aponinum BCRC AL20115.</title>
        <authorList>
            <person name="Chang H.-Y."/>
            <person name="Lin K.-M."/>
            <person name="Hsueh H.-T."/>
            <person name="Chu H.-A."/>
            <person name="Kuo C.-H."/>
        </authorList>
    </citation>
    <scope>NUCLEOTIDE SEQUENCE</scope>
    <source>
        <strain evidence="1">AL20115</strain>
    </source>
</reference>
<proteinExistence type="predicted"/>
<name>A0AAF0ZHZ1_9CHRO</name>
<dbReference type="EMBL" id="CP138348">
    <property type="protein sequence ID" value="WPF88367.1"/>
    <property type="molecule type" value="Genomic_DNA"/>
</dbReference>
<dbReference type="RefSeq" id="WP_320001443.1">
    <property type="nucleotide sequence ID" value="NZ_CP138348.1"/>
</dbReference>
<organism evidence="1">
    <name type="scientific">Cyanobacterium aponinum AL20115</name>
    <dbReference type="NCBI Taxonomy" id="3090662"/>
    <lineage>
        <taxon>Bacteria</taxon>
        <taxon>Bacillati</taxon>
        <taxon>Cyanobacteriota</taxon>
        <taxon>Cyanophyceae</taxon>
        <taxon>Oscillatoriophycideae</taxon>
        <taxon>Chroococcales</taxon>
        <taxon>Geminocystaceae</taxon>
        <taxon>Cyanobacterium</taxon>
    </lineage>
</organism>
<dbReference type="AlphaFoldDB" id="A0AAF0ZHZ1"/>
<dbReference type="Gene3D" id="3.40.50.150">
    <property type="entry name" value="Vaccinia Virus protein VP39"/>
    <property type="match status" value="1"/>
</dbReference>
<sequence>MSIISKIITGGKAHKSRFHDEKGNLIDLGGFIYLPHCLATTLARVSIGYRPVLPWLGYRAIKHLEKLLQPNWNMLEWGSGMSTLWFAQRVQNLTSIEDYQPWYDKVKLTLDKVQNVDYQLKTGNDYFTLDNYLDRTFDFILIDGSERGNCAKTAITKIKRGGYIYLDNSDKHSTSEGGDTRIAEQTLLNAVKEKGGEALYFVDLVPTYLAVNQGMLVKL</sequence>
<protein>
    <submittedName>
        <fullName evidence="1">Uncharacterized protein</fullName>
    </submittedName>
</protein>
<gene>
    <name evidence="1" type="ORF">SAY89_16455</name>
</gene>